<feature type="compositionally biased region" description="Low complexity" evidence="1">
    <location>
        <begin position="11"/>
        <end position="20"/>
    </location>
</feature>
<evidence type="ECO:0000256" key="1">
    <source>
        <dbReference type="SAM" id="MobiDB-lite"/>
    </source>
</evidence>
<feature type="transmembrane region" description="Helical" evidence="2">
    <location>
        <begin position="97"/>
        <end position="116"/>
    </location>
</feature>
<feature type="transmembrane region" description="Helical" evidence="2">
    <location>
        <begin position="70"/>
        <end position="90"/>
    </location>
</feature>
<feature type="transmembrane region" description="Helical" evidence="2">
    <location>
        <begin position="325"/>
        <end position="347"/>
    </location>
</feature>
<sequence length="408" mass="44600">MHPASRHRAAEPTAAKGAATGKQWIRKADADQTRASFPELFFDLVFVFALVQLAKTLASDFGPTALVEAALLILAIWWIWIHSTWVTNLLDTEQDPVRLMLFLLMFGGILLAIALPDAFGDHGFAFAVIYCAIQIGRSFFMLYAYHRVDAASFLTFLRITLWLVLASAFWLVGSQMETTPRIAFWSTALLVEYLAPALRYYLPGLGKSAPETLDVSGKHMAERCALFVIICLGETILTTGRSAAEHMADDMTFAVFCSAFLSTGFMWWIYFHHGQEKAANKAEATSKPETLALNLFTYGHLPIVSGVILTAVGEDFSLSHAKDESTMQTALAILGGPALFLAGNIWIKLAAAHQFPISHIVGFAILALAGVLSALAANYHLQFLATATLFGVAIWEYLALRRASASTA</sequence>
<keyword evidence="2" id="KW-1133">Transmembrane helix</keyword>
<reference evidence="3" key="1">
    <citation type="submission" date="2022-06" db="EMBL/GenBank/DDBJ databases">
        <title>Physiological and biochemical characterization and genomic elucidation of a strain of the genus Ensifer adhaerens M8 that combines arsenic oxidation and chromium reduction.</title>
        <authorList>
            <person name="Li X."/>
            <person name="Yu c."/>
        </authorList>
    </citation>
    <scope>NUCLEOTIDE SEQUENCE</scope>
    <source>
        <strain evidence="3">M8</strain>
        <plasmid evidence="3">pB</plasmid>
    </source>
</reference>
<dbReference type="PANTHER" id="PTHR36840:SF1">
    <property type="entry name" value="BLL5714 PROTEIN"/>
    <property type="match status" value="1"/>
</dbReference>
<dbReference type="RefSeq" id="WP_112976247.1">
    <property type="nucleotide sequence ID" value="NZ_CP098809.1"/>
</dbReference>
<feature type="transmembrane region" description="Helical" evidence="2">
    <location>
        <begin position="122"/>
        <end position="144"/>
    </location>
</feature>
<organism evidence="3 4">
    <name type="scientific">Ensifer adhaerens</name>
    <name type="common">Sinorhizobium morelense</name>
    <dbReference type="NCBI Taxonomy" id="106592"/>
    <lineage>
        <taxon>Bacteria</taxon>
        <taxon>Pseudomonadati</taxon>
        <taxon>Pseudomonadota</taxon>
        <taxon>Alphaproteobacteria</taxon>
        <taxon>Hyphomicrobiales</taxon>
        <taxon>Rhizobiaceae</taxon>
        <taxon>Sinorhizobium/Ensifer group</taxon>
        <taxon>Ensifer</taxon>
    </lineage>
</organism>
<feature type="transmembrane region" description="Helical" evidence="2">
    <location>
        <begin position="252"/>
        <end position="271"/>
    </location>
</feature>
<evidence type="ECO:0000313" key="3">
    <source>
        <dbReference type="EMBL" id="USJ27015.1"/>
    </source>
</evidence>
<feature type="transmembrane region" description="Helical" evidence="2">
    <location>
        <begin position="40"/>
        <end position="58"/>
    </location>
</feature>
<feature type="transmembrane region" description="Helical" evidence="2">
    <location>
        <begin position="359"/>
        <end position="377"/>
    </location>
</feature>
<feature type="transmembrane region" description="Helical" evidence="2">
    <location>
        <begin position="182"/>
        <end position="202"/>
    </location>
</feature>
<dbReference type="Pfam" id="PF06772">
    <property type="entry name" value="LtrA"/>
    <property type="match status" value="1"/>
</dbReference>
<keyword evidence="2" id="KW-0472">Membrane</keyword>
<dbReference type="PANTHER" id="PTHR36840">
    <property type="entry name" value="BLL5714 PROTEIN"/>
    <property type="match status" value="1"/>
</dbReference>
<dbReference type="EMBL" id="CP098809">
    <property type="protein sequence ID" value="USJ27015.1"/>
    <property type="molecule type" value="Genomic_DNA"/>
</dbReference>
<proteinExistence type="predicted"/>
<gene>
    <name evidence="3" type="ORF">NE863_31450</name>
</gene>
<name>A0A9Q8YD63_ENSAD</name>
<geneLocation type="plasmid" evidence="3 4">
    <name>pB</name>
</geneLocation>
<evidence type="ECO:0000256" key="2">
    <source>
        <dbReference type="SAM" id="Phobius"/>
    </source>
</evidence>
<feature type="region of interest" description="Disordered" evidence="1">
    <location>
        <begin position="1"/>
        <end position="20"/>
    </location>
</feature>
<protein>
    <submittedName>
        <fullName evidence="3">Low temperature requirement protein A</fullName>
    </submittedName>
</protein>
<feature type="transmembrane region" description="Helical" evidence="2">
    <location>
        <begin position="223"/>
        <end position="240"/>
    </location>
</feature>
<keyword evidence="3" id="KW-0614">Plasmid</keyword>
<feature type="transmembrane region" description="Helical" evidence="2">
    <location>
        <begin position="383"/>
        <end position="400"/>
    </location>
</feature>
<feature type="transmembrane region" description="Helical" evidence="2">
    <location>
        <begin position="291"/>
        <end position="313"/>
    </location>
</feature>
<dbReference type="AlphaFoldDB" id="A0A9Q8YD63"/>
<dbReference type="InterPro" id="IPR010640">
    <property type="entry name" value="Low_temperature_requirement_A"/>
</dbReference>
<evidence type="ECO:0000313" key="4">
    <source>
        <dbReference type="Proteomes" id="UP001055460"/>
    </source>
</evidence>
<feature type="transmembrane region" description="Helical" evidence="2">
    <location>
        <begin position="156"/>
        <end position="176"/>
    </location>
</feature>
<keyword evidence="2" id="KW-0812">Transmembrane</keyword>
<accession>A0A9Q8YD63</accession>
<dbReference type="Proteomes" id="UP001055460">
    <property type="component" value="Plasmid pB"/>
</dbReference>